<name>A0A9D4IS69_DREPO</name>
<reference evidence="1" key="2">
    <citation type="submission" date="2020-11" db="EMBL/GenBank/DDBJ databases">
        <authorList>
            <person name="McCartney M.A."/>
            <person name="Auch B."/>
            <person name="Kono T."/>
            <person name="Mallez S."/>
            <person name="Becker A."/>
            <person name="Gohl D.M."/>
            <person name="Silverstein K.A.T."/>
            <person name="Koren S."/>
            <person name="Bechman K.B."/>
            <person name="Herman A."/>
            <person name="Abrahante J.E."/>
            <person name="Garbe J."/>
        </authorList>
    </citation>
    <scope>NUCLEOTIDE SEQUENCE</scope>
    <source>
        <strain evidence="1">Duluth1</strain>
        <tissue evidence="1">Whole animal</tissue>
    </source>
</reference>
<keyword evidence="2" id="KW-1185">Reference proteome</keyword>
<protein>
    <submittedName>
        <fullName evidence="1">Uncharacterized protein</fullName>
    </submittedName>
</protein>
<accession>A0A9D4IS69</accession>
<sequence>MSLSLITREVDIVSRLTQETATLKDHNLFKTMAIYHQTATTAEQISVEKSTAAQSANIFIANTLSGKWVIASNALFSDEKLRMLRLLFNGQVNCAVHLTQRLYPEHSCEAPLQLPWRRH</sequence>
<reference evidence="1" key="1">
    <citation type="journal article" date="2019" name="bioRxiv">
        <title>The Genome of the Zebra Mussel, Dreissena polymorpha: A Resource for Invasive Species Research.</title>
        <authorList>
            <person name="McCartney M.A."/>
            <person name="Auch B."/>
            <person name="Kono T."/>
            <person name="Mallez S."/>
            <person name="Zhang Y."/>
            <person name="Obille A."/>
            <person name="Becker A."/>
            <person name="Abrahante J.E."/>
            <person name="Garbe J."/>
            <person name="Badalamenti J.P."/>
            <person name="Herman A."/>
            <person name="Mangelson H."/>
            <person name="Liachko I."/>
            <person name="Sullivan S."/>
            <person name="Sone E.D."/>
            <person name="Koren S."/>
            <person name="Silverstein K.A.T."/>
            <person name="Beckman K.B."/>
            <person name="Gohl D.M."/>
        </authorList>
    </citation>
    <scope>NUCLEOTIDE SEQUENCE</scope>
    <source>
        <strain evidence="1">Duluth1</strain>
        <tissue evidence="1">Whole animal</tissue>
    </source>
</reference>
<dbReference type="EMBL" id="JAIWYP010000008">
    <property type="protein sequence ID" value="KAH3784685.1"/>
    <property type="molecule type" value="Genomic_DNA"/>
</dbReference>
<gene>
    <name evidence="1" type="ORF">DPMN_162649</name>
</gene>
<proteinExistence type="predicted"/>
<dbReference type="AlphaFoldDB" id="A0A9D4IS69"/>
<organism evidence="1 2">
    <name type="scientific">Dreissena polymorpha</name>
    <name type="common">Zebra mussel</name>
    <name type="synonym">Mytilus polymorpha</name>
    <dbReference type="NCBI Taxonomy" id="45954"/>
    <lineage>
        <taxon>Eukaryota</taxon>
        <taxon>Metazoa</taxon>
        <taxon>Spiralia</taxon>
        <taxon>Lophotrochozoa</taxon>
        <taxon>Mollusca</taxon>
        <taxon>Bivalvia</taxon>
        <taxon>Autobranchia</taxon>
        <taxon>Heteroconchia</taxon>
        <taxon>Euheterodonta</taxon>
        <taxon>Imparidentia</taxon>
        <taxon>Neoheterodontei</taxon>
        <taxon>Myida</taxon>
        <taxon>Dreissenoidea</taxon>
        <taxon>Dreissenidae</taxon>
        <taxon>Dreissena</taxon>
    </lineage>
</organism>
<evidence type="ECO:0000313" key="2">
    <source>
        <dbReference type="Proteomes" id="UP000828390"/>
    </source>
</evidence>
<comment type="caution">
    <text evidence="1">The sequence shown here is derived from an EMBL/GenBank/DDBJ whole genome shotgun (WGS) entry which is preliminary data.</text>
</comment>
<evidence type="ECO:0000313" key="1">
    <source>
        <dbReference type="EMBL" id="KAH3784685.1"/>
    </source>
</evidence>
<dbReference type="Proteomes" id="UP000828390">
    <property type="component" value="Unassembled WGS sequence"/>
</dbReference>